<dbReference type="SUPFAM" id="SSF103473">
    <property type="entry name" value="MFS general substrate transporter"/>
    <property type="match status" value="1"/>
</dbReference>
<evidence type="ECO:0000256" key="5">
    <source>
        <dbReference type="ARBA" id="ARBA00023136"/>
    </source>
</evidence>
<evidence type="ECO:0000313" key="9">
    <source>
        <dbReference type="EMBL" id="EMF09225.1"/>
    </source>
</evidence>
<evidence type="ECO:0000256" key="3">
    <source>
        <dbReference type="ARBA" id="ARBA00022692"/>
    </source>
</evidence>
<feature type="transmembrane region" description="Helical" evidence="7">
    <location>
        <begin position="170"/>
        <end position="191"/>
    </location>
</feature>
<keyword evidence="4 7" id="KW-1133">Transmembrane helix</keyword>
<feature type="transmembrane region" description="Helical" evidence="7">
    <location>
        <begin position="399"/>
        <end position="423"/>
    </location>
</feature>
<feature type="transmembrane region" description="Helical" evidence="7">
    <location>
        <begin position="37"/>
        <end position="61"/>
    </location>
</feature>
<dbReference type="OMA" id="FGWCVDR"/>
<dbReference type="eggNOG" id="KOG3764">
    <property type="taxonomic scope" value="Eukaryota"/>
</dbReference>
<keyword evidence="2" id="KW-0813">Transport</keyword>
<organism evidence="9 10">
    <name type="scientific">Sphaerulina musiva (strain SO2202)</name>
    <name type="common">Poplar stem canker fungus</name>
    <name type="synonym">Septoria musiva</name>
    <dbReference type="NCBI Taxonomy" id="692275"/>
    <lineage>
        <taxon>Eukaryota</taxon>
        <taxon>Fungi</taxon>
        <taxon>Dikarya</taxon>
        <taxon>Ascomycota</taxon>
        <taxon>Pezizomycotina</taxon>
        <taxon>Dothideomycetes</taxon>
        <taxon>Dothideomycetidae</taxon>
        <taxon>Mycosphaerellales</taxon>
        <taxon>Mycosphaerellaceae</taxon>
        <taxon>Sphaerulina</taxon>
    </lineage>
</organism>
<feature type="transmembrane region" description="Helical" evidence="7">
    <location>
        <begin position="113"/>
        <end position="134"/>
    </location>
</feature>
<dbReference type="RefSeq" id="XP_016757346.1">
    <property type="nucleotide sequence ID" value="XM_016909953.1"/>
</dbReference>
<keyword evidence="10" id="KW-1185">Reference proteome</keyword>
<feature type="transmembrane region" description="Helical" evidence="7">
    <location>
        <begin position="140"/>
        <end position="158"/>
    </location>
</feature>
<feature type="transmembrane region" description="Helical" evidence="7">
    <location>
        <begin position="307"/>
        <end position="325"/>
    </location>
</feature>
<feature type="transmembrane region" description="Helical" evidence="7">
    <location>
        <begin position="482"/>
        <end position="501"/>
    </location>
</feature>
<evidence type="ECO:0000256" key="4">
    <source>
        <dbReference type="ARBA" id="ARBA00022989"/>
    </source>
</evidence>
<reference evidence="9 10" key="1">
    <citation type="journal article" date="2012" name="PLoS Pathog.">
        <title>Diverse lifestyles and strategies of plant pathogenesis encoded in the genomes of eighteen Dothideomycetes fungi.</title>
        <authorList>
            <person name="Ohm R.A."/>
            <person name="Feau N."/>
            <person name="Henrissat B."/>
            <person name="Schoch C.L."/>
            <person name="Horwitz B.A."/>
            <person name="Barry K.W."/>
            <person name="Condon B.J."/>
            <person name="Copeland A.C."/>
            <person name="Dhillon B."/>
            <person name="Glaser F."/>
            <person name="Hesse C.N."/>
            <person name="Kosti I."/>
            <person name="LaButti K."/>
            <person name="Lindquist E.A."/>
            <person name="Lucas S."/>
            <person name="Salamov A.A."/>
            <person name="Bradshaw R.E."/>
            <person name="Ciuffetti L."/>
            <person name="Hamelin R.C."/>
            <person name="Kema G.H.J."/>
            <person name="Lawrence C."/>
            <person name="Scott J.A."/>
            <person name="Spatafora J.W."/>
            <person name="Turgeon B.G."/>
            <person name="de Wit P.J.G.M."/>
            <person name="Zhong S."/>
            <person name="Goodwin S.B."/>
            <person name="Grigoriev I.V."/>
        </authorList>
    </citation>
    <scope>NUCLEOTIDE SEQUENCE [LARGE SCALE GENOMIC DNA]</scope>
    <source>
        <strain evidence="9 10">SO2202</strain>
    </source>
</reference>
<dbReference type="EMBL" id="KB456269">
    <property type="protein sequence ID" value="EMF09225.1"/>
    <property type="molecule type" value="Genomic_DNA"/>
</dbReference>
<dbReference type="Pfam" id="PF07690">
    <property type="entry name" value="MFS_1"/>
    <property type="match status" value="1"/>
</dbReference>
<dbReference type="InterPro" id="IPR050930">
    <property type="entry name" value="MFS_Vesicular_Transporter"/>
</dbReference>
<proteinExistence type="predicted"/>
<feature type="transmembrane region" description="Helical" evidence="7">
    <location>
        <begin position="444"/>
        <end position="462"/>
    </location>
</feature>
<keyword evidence="5 7" id="KW-0472">Membrane</keyword>
<dbReference type="InterPro" id="IPR036259">
    <property type="entry name" value="MFS_trans_sf"/>
</dbReference>
<feature type="region of interest" description="Disordered" evidence="6">
    <location>
        <begin position="233"/>
        <end position="273"/>
    </location>
</feature>
<dbReference type="InterPro" id="IPR011701">
    <property type="entry name" value="MFS"/>
</dbReference>
<gene>
    <name evidence="9" type="ORF">SEPMUDRAFT_71755</name>
</gene>
<dbReference type="CDD" id="cd17325">
    <property type="entry name" value="MFS_MdtG_SLC18_like"/>
    <property type="match status" value="1"/>
</dbReference>
<sequence>MTGKTSSLAKALNTLQIPGYQNYAVEPAGLQWRSNTLFIVATVAVGLFTDLFLYGLVVPVLPFMLQDRVGVPEDQVQSLTSGLLAAYAAASVVFSPVAGILADKVATRQAPFLFGLLALLASTVLLFLGTSVPVLALARILQGISAAFVWTIGLALCLETVGPENLGKTIGSIFSFIAVGNLAAPILGGVLYEKTGIVGVFALGASMLAVDFIMRLLVIEKKVANKYYADDPSTVSDLNTSRGRDTTSGQDQDTEAQGDSQGNGEETPLLGLAGKHPDDAYYKLEPREHYATIAQYVPILPCLADPMLVTALLVAMVQAILLGSFDSTIPTVAKQLFDFSSLRSGLLFIPLGVFDFILGPIFGWCVDRYGTKPVAVLSYAFLVPVLACLRIPHEGGTDQIIIYAVLLALCGIGLAGIGAPSIVEAGAIVQKYYDVNPDYFGANGPYAQLYGMSNMVFSFGLAVGPELAGELKQVIGYGNMNAVLAAVCLSTSILCFVFIGGKPQVLRRQNRNTHLSRKRA</sequence>
<dbReference type="GeneID" id="27907090"/>
<evidence type="ECO:0000256" key="6">
    <source>
        <dbReference type="SAM" id="MobiDB-lite"/>
    </source>
</evidence>
<evidence type="ECO:0000313" key="10">
    <source>
        <dbReference type="Proteomes" id="UP000016931"/>
    </source>
</evidence>
<evidence type="ECO:0000256" key="2">
    <source>
        <dbReference type="ARBA" id="ARBA00022448"/>
    </source>
</evidence>
<accession>N1QD80</accession>
<dbReference type="OrthoDB" id="5086884at2759"/>
<dbReference type="GO" id="GO:0022857">
    <property type="term" value="F:transmembrane transporter activity"/>
    <property type="evidence" value="ECO:0007669"/>
    <property type="project" value="InterPro"/>
</dbReference>
<feature type="transmembrane region" description="Helical" evidence="7">
    <location>
        <begin position="373"/>
        <end position="393"/>
    </location>
</feature>
<feature type="transmembrane region" description="Helical" evidence="7">
    <location>
        <begin position="345"/>
        <end position="366"/>
    </location>
</feature>
<feature type="compositionally biased region" description="Polar residues" evidence="6">
    <location>
        <begin position="233"/>
        <end position="264"/>
    </location>
</feature>
<feature type="transmembrane region" description="Helical" evidence="7">
    <location>
        <begin position="197"/>
        <end position="218"/>
    </location>
</feature>
<evidence type="ECO:0000256" key="1">
    <source>
        <dbReference type="ARBA" id="ARBA00004141"/>
    </source>
</evidence>
<dbReference type="Gene3D" id="1.20.1250.20">
    <property type="entry name" value="MFS general substrate transporter like domains"/>
    <property type="match status" value="2"/>
</dbReference>
<keyword evidence="3 7" id="KW-0812">Transmembrane</keyword>
<feature type="transmembrane region" description="Helical" evidence="7">
    <location>
        <begin position="81"/>
        <end position="101"/>
    </location>
</feature>
<evidence type="ECO:0000256" key="7">
    <source>
        <dbReference type="SAM" id="Phobius"/>
    </source>
</evidence>
<name>N1QD80_SPHMS</name>
<dbReference type="STRING" id="692275.N1QD80"/>
<dbReference type="HOGENOM" id="CLU_001265_51_3_1"/>
<dbReference type="Proteomes" id="UP000016931">
    <property type="component" value="Unassembled WGS sequence"/>
</dbReference>
<dbReference type="PANTHER" id="PTHR23506:SF37">
    <property type="entry name" value="MAJOR FACILITATOR SUPERFAMILY (MFS) PROFILE DOMAIN-CONTAINING PROTEIN"/>
    <property type="match status" value="1"/>
</dbReference>
<protein>
    <submittedName>
        <fullName evidence="9">MFS general substrate transporter</fullName>
    </submittedName>
</protein>
<dbReference type="PANTHER" id="PTHR23506">
    <property type="entry name" value="GH10249P"/>
    <property type="match status" value="1"/>
</dbReference>
<dbReference type="GO" id="GO:0016020">
    <property type="term" value="C:membrane"/>
    <property type="evidence" value="ECO:0007669"/>
    <property type="project" value="UniProtKB-SubCell"/>
</dbReference>
<dbReference type="InterPro" id="IPR020846">
    <property type="entry name" value="MFS_dom"/>
</dbReference>
<dbReference type="AlphaFoldDB" id="N1QD80"/>
<feature type="domain" description="Major facilitator superfamily (MFS) profile" evidence="8">
    <location>
        <begin position="39"/>
        <end position="503"/>
    </location>
</feature>
<comment type="subcellular location">
    <subcellularLocation>
        <location evidence="1">Membrane</location>
        <topology evidence="1">Multi-pass membrane protein</topology>
    </subcellularLocation>
</comment>
<dbReference type="PROSITE" id="PS50850">
    <property type="entry name" value="MFS"/>
    <property type="match status" value="1"/>
</dbReference>
<evidence type="ECO:0000259" key="8">
    <source>
        <dbReference type="PROSITE" id="PS50850"/>
    </source>
</evidence>